<sequence>MRMSEQLALINRSKRSAPVDVETLSHALGVPVHYANLDNDTSGMIEKTGPNEFRIIVNANHPETRQRFTIAHELGHYMLHRHLIGDGIDENRAYRSSVNGIYKNRNIGPAQETQANKFAVSVLMPDGLLNIVRDNPNYNSPAARARALGVSEQAYCIRSGIPHEASMFF</sequence>
<dbReference type="OrthoDB" id="9794834at2"/>
<evidence type="ECO:0000313" key="2">
    <source>
        <dbReference type="EMBL" id="PYE89963.1"/>
    </source>
</evidence>
<dbReference type="Gene3D" id="1.10.10.2910">
    <property type="match status" value="1"/>
</dbReference>
<organism evidence="2 3">
    <name type="scientific">Phyllobacterium leguminum</name>
    <dbReference type="NCBI Taxonomy" id="314237"/>
    <lineage>
        <taxon>Bacteria</taxon>
        <taxon>Pseudomonadati</taxon>
        <taxon>Pseudomonadota</taxon>
        <taxon>Alphaproteobacteria</taxon>
        <taxon>Hyphomicrobiales</taxon>
        <taxon>Phyllobacteriaceae</taxon>
        <taxon>Phyllobacterium</taxon>
    </lineage>
</organism>
<proteinExistence type="predicted"/>
<evidence type="ECO:0000313" key="3">
    <source>
        <dbReference type="Proteomes" id="UP000247454"/>
    </source>
</evidence>
<name>A0A318TEM2_9HYPH</name>
<dbReference type="PANTHER" id="PTHR43236">
    <property type="entry name" value="ANTITOXIN HIGA1"/>
    <property type="match status" value="1"/>
</dbReference>
<feature type="domain" description="IrrE N-terminal-like" evidence="1">
    <location>
        <begin position="28"/>
        <end position="158"/>
    </location>
</feature>
<dbReference type="Proteomes" id="UP000247454">
    <property type="component" value="Unassembled WGS sequence"/>
</dbReference>
<comment type="caution">
    <text evidence="2">The sequence shown here is derived from an EMBL/GenBank/DDBJ whole genome shotgun (WGS) entry which is preliminary data.</text>
</comment>
<reference evidence="2 3" key="1">
    <citation type="submission" date="2018-06" db="EMBL/GenBank/DDBJ databases">
        <title>Genomic Encyclopedia of Type Strains, Phase III (KMG-III): the genomes of soil and plant-associated and newly described type strains.</title>
        <authorList>
            <person name="Whitman W."/>
        </authorList>
    </citation>
    <scope>NUCLEOTIDE SEQUENCE [LARGE SCALE GENOMIC DNA]</scope>
    <source>
        <strain evidence="2 3">ORS 1419</strain>
    </source>
</reference>
<protein>
    <submittedName>
        <fullName evidence="2">Uncharacterized protein DUF955</fullName>
    </submittedName>
</protein>
<dbReference type="Pfam" id="PF06114">
    <property type="entry name" value="Peptidase_M78"/>
    <property type="match status" value="1"/>
</dbReference>
<keyword evidence="3" id="KW-1185">Reference proteome</keyword>
<gene>
    <name evidence="2" type="ORF">C7477_10250</name>
</gene>
<dbReference type="EMBL" id="QJTF01000002">
    <property type="protein sequence ID" value="PYE89963.1"/>
    <property type="molecule type" value="Genomic_DNA"/>
</dbReference>
<evidence type="ECO:0000259" key="1">
    <source>
        <dbReference type="Pfam" id="PF06114"/>
    </source>
</evidence>
<dbReference type="AlphaFoldDB" id="A0A318TEM2"/>
<dbReference type="PANTHER" id="PTHR43236:SF2">
    <property type="entry name" value="BLL0069 PROTEIN"/>
    <property type="match status" value="1"/>
</dbReference>
<dbReference type="InterPro" id="IPR052345">
    <property type="entry name" value="Rad_response_metalloprotease"/>
</dbReference>
<dbReference type="InterPro" id="IPR010359">
    <property type="entry name" value="IrrE_HExxH"/>
</dbReference>
<dbReference type="RefSeq" id="WP_110748284.1">
    <property type="nucleotide sequence ID" value="NZ_QJTF01000002.1"/>
</dbReference>
<accession>A0A318TEM2</accession>